<feature type="region of interest" description="Disordered" evidence="1">
    <location>
        <begin position="333"/>
        <end position="356"/>
    </location>
</feature>
<name>A0A448YHB4_BRENA</name>
<evidence type="ECO:0000313" key="2">
    <source>
        <dbReference type="EMBL" id="VEU20291.1"/>
    </source>
</evidence>
<reference evidence="2 3" key="1">
    <citation type="submission" date="2018-12" db="EMBL/GenBank/DDBJ databases">
        <authorList>
            <person name="Tiukova I."/>
            <person name="Dainat J."/>
        </authorList>
    </citation>
    <scope>NUCLEOTIDE SEQUENCE [LARGE SCALE GENOMIC DNA]</scope>
</reference>
<keyword evidence="3" id="KW-1185">Reference proteome</keyword>
<protein>
    <submittedName>
        <fullName evidence="2">DEKNAAC101097</fullName>
    </submittedName>
</protein>
<dbReference type="STRING" id="13370.A0A448YHB4"/>
<evidence type="ECO:0000256" key="1">
    <source>
        <dbReference type="SAM" id="MobiDB-lite"/>
    </source>
</evidence>
<organism evidence="2 3">
    <name type="scientific">Brettanomyces naardenensis</name>
    <name type="common">Yeast</name>
    <dbReference type="NCBI Taxonomy" id="13370"/>
    <lineage>
        <taxon>Eukaryota</taxon>
        <taxon>Fungi</taxon>
        <taxon>Dikarya</taxon>
        <taxon>Ascomycota</taxon>
        <taxon>Saccharomycotina</taxon>
        <taxon>Pichiomycetes</taxon>
        <taxon>Pichiales</taxon>
        <taxon>Pichiaceae</taxon>
        <taxon>Brettanomyces</taxon>
    </lineage>
</organism>
<evidence type="ECO:0000313" key="3">
    <source>
        <dbReference type="Proteomes" id="UP000290900"/>
    </source>
</evidence>
<proteinExistence type="predicted"/>
<dbReference type="EMBL" id="CAACVR010000003">
    <property type="protein sequence ID" value="VEU20291.1"/>
    <property type="molecule type" value="Genomic_DNA"/>
</dbReference>
<dbReference type="AlphaFoldDB" id="A0A448YHB4"/>
<sequence length="485" mass="54022">MDSINGNHAGGNSTAASGLSAQSSILKPRMRPADIRFVSLKMFGKEDIESLGPRVSGSNVELLSEANTLAVLMFDFHRWILSYFFATYRILLSTQEILDELVVIISAYLWGFVALLYQEDIDSYSCSADTKSTGATNSSGLQTAYKFASQVINFPTRLGNHALRKSLQIGVPRNRKTVRTAAGKGPFPETIGIIFEMFPLVLPPPPEVPLPYLNADKKIEVPDKKEVSKVLRERAEWLAAQHTHKASEIMRVCNEAARVIAWSACLGTRNITLQEFNGYAWKNVDMLVSLVKAELNNLDRGVEKRRILPDVIRFVNVRSKEVRTLGDYDYEQENGDRLTPLQPSPLSSSSVFAERDGPTSSGIPELLDLHANLTVFLTSGYDELDFDKIIDIIDEKVESGTSEITSEDLIKIEKIGHRAEKSTPSPEILIKYTSVRQPKYSLNGFPLRPCKTNLNPFICMTKPASFPAFVRAIEAYSKHSTRLDG</sequence>
<dbReference type="InParanoid" id="A0A448YHB4"/>
<accession>A0A448YHB4</accession>
<gene>
    <name evidence="2" type="ORF">BRENAR_LOCUS1026</name>
</gene>
<dbReference type="Proteomes" id="UP000290900">
    <property type="component" value="Unassembled WGS sequence"/>
</dbReference>
<dbReference type="OrthoDB" id="4096851at2759"/>
<feature type="compositionally biased region" description="Low complexity" evidence="1">
    <location>
        <begin position="338"/>
        <end position="350"/>
    </location>
</feature>